<dbReference type="UniPathway" id="UPA00251">
    <property type="reaction ID" value="UER00323"/>
</dbReference>
<dbReference type="EMBL" id="QRHA01000010">
    <property type="protein sequence ID" value="RDV24480.1"/>
    <property type="molecule type" value="Genomic_DNA"/>
</dbReference>
<feature type="domain" description="Radical SAM core" evidence="18">
    <location>
        <begin position="46"/>
        <end position="282"/>
    </location>
</feature>
<dbReference type="GO" id="GO:0051539">
    <property type="term" value="F:4 iron, 4 sulfur cluster binding"/>
    <property type="evidence" value="ECO:0007669"/>
    <property type="project" value="UniProtKB-KW"/>
</dbReference>
<evidence type="ECO:0000256" key="10">
    <source>
        <dbReference type="ARBA" id="ARBA00023004"/>
    </source>
</evidence>
<evidence type="ECO:0000256" key="1">
    <source>
        <dbReference type="ARBA" id="ARBA00004496"/>
    </source>
</evidence>
<accession>A0A3D8M4I0</accession>
<dbReference type="AlphaFoldDB" id="A0A3D8M4I0"/>
<dbReference type="InterPro" id="IPR004558">
    <property type="entry name" value="Coprogen_oxidase_HemN"/>
</dbReference>
<keyword evidence="5 15" id="KW-0004">4Fe-4S</keyword>
<feature type="binding site" evidence="16">
    <location>
        <begin position="112"/>
        <end position="113"/>
    </location>
    <ligand>
        <name>S-adenosyl-L-methionine</name>
        <dbReference type="ChEBI" id="CHEBI:59789"/>
        <label>2</label>
    </ligand>
</feature>
<evidence type="ECO:0000256" key="5">
    <source>
        <dbReference type="ARBA" id="ARBA00022485"/>
    </source>
</evidence>
<reference evidence="20" key="1">
    <citation type="submission" date="2018-08" db="EMBL/GenBank/DDBJ databases">
        <authorList>
            <person name="Zhang J."/>
            <person name="Du Z.-J."/>
        </authorList>
    </citation>
    <scope>NUCLEOTIDE SEQUENCE [LARGE SCALE GENOMIC DNA]</scope>
    <source>
        <strain evidence="20">KCTC 52655</strain>
    </source>
</reference>
<evidence type="ECO:0000256" key="9">
    <source>
        <dbReference type="ARBA" id="ARBA00023002"/>
    </source>
</evidence>
<proteinExistence type="inferred from homology"/>
<comment type="cofactor">
    <cofactor evidence="15 17">
        <name>[4Fe-4S] cluster</name>
        <dbReference type="ChEBI" id="CHEBI:49883"/>
    </cofactor>
    <text evidence="15 17">Binds 1 [4Fe-4S] cluster. The cluster is coordinated with 3 cysteines and an exchangeable S-adenosyl-L-methionine.</text>
</comment>
<organism evidence="19 20">
    <name type="scientific">Alteromonas aestuariivivens</name>
    <dbReference type="NCBI Taxonomy" id="1938339"/>
    <lineage>
        <taxon>Bacteria</taxon>
        <taxon>Pseudomonadati</taxon>
        <taxon>Pseudomonadota</taxon>
        <taxon>Gammaproteobacteria</taxon>
        <taxon>Alteromonadales</taxon>
        <taxon>Alteromonadaceae</taxon>
        <taxon>Alteromonas/Salinimonas group</taxon>
        <taxon>Alteromonas</taxon>
    </lineage>
</organism>
<evidence type="ECO:0000313" key="19">
    <source>
        <dbReference type="EMBL" id="RDV24480.1"/>
    </source>
</evidence>
<sequence>MAACEIFSPSLLNKYNRNGPRYTSYPTALEFRSKLPQSLLTNAAADSSAKGLSLYIHIPFCHNLCYYCGCNKIVTRHQDKADRYLDYLEQEIALRSTAFRHMPVRQLHLGGGTPSFLTLAQQARLMTLLKQHFDLRPDLECSIELDPRGVTTEYLDGLYQLGYNRISIGVQDITPKVQAAINRIQSTSHIEELVAHAHHIGFSSVNLDLIYGLPHQTLQTFRATLSAVQSMAPQRISLFSYAHLPQRFAAQRKIKDEWLPQAGLKSQLMEMAMQVLQQAGYQQIGMDHFALPEDELAKAQRHGDLHRNFQGYTTQGELDLLGLGVSSISAVANVYAQNPKTLNGYYAALDGDGGLVDKGCVLSRDDEIRRYVIQQLMCNLTLDFSAVKRQFAIDVEEYFADELQRLKPFVNDGLMTVDNCGLRVYEAARVLIRAICMQFDAYLLPTVNHNRYSRVI</sequence>
<keyword evidence="11 15" id="KW-0411">Iron-sulfur</keyword>
<evidence type="ECO:0000256" key="4">
    <source>
        <dbReference type="ARBA" id="ARBA00011245"/>
    </source>
</evidence>
<comment type="function">
    <text evidence="13">Involved in the heme biosynthesis. Catalyzes the anaerobic oxidative decarboxylation of propionate groups of rings A and B of coproporphyrinogen III to yield the vinyl groups in protoporphyrinogen IX.</text>
</comment>
<keyword evidence="7 15" id="KW-0949">S-adenosyl-L-methionine</keyword>
<feature type="binding site" evidence="17">
    <location>
        <position position="61"/>
    </location>
    <ligand>
        <name>[4Fe-4S] cluster</name>
        <dbReference type="ChEBI" id="CHEBI:49883"/>
        <note>4Fe-4S-S-AdoMet</note>
    </ligand>
</feature>
<dbReference type="PANTHER" id="PTHR13932:SF6">
    <property type="entry name" value="OXYGEN-INDEPENDENT COPROPORPHYRINOGEN III OXIDASE"/>
    <property type="match status" value="1"/>
</dbReference>
<dbReference type="GO" id="GO:0006782">
    <property type="term" value="P:protoporphyrinogen IX biosynthetic process"/>
    <property type="evidence" value="ECO:0007669"/>
    <property type="project" value="UniProtKB-UniPathway"/>
</dbReference>
<dbReference type="SFLD" id="SFLDS00029">
    <property type="entry name" value="Radical_SAM"/>
    <property type="match status" value="1"/>
</dbReference>
<evidence type="ECO:0000313" key="20">
    <source>
        <dbReference type="Proteomes" id="UP000256561"/>
    </source>
</evidence>
<evidence type="ECO:0000256" key="7">
    <source>
        <dbReference type="ARBA" id="ARBA00022691"/>
    </source>
</evidence>
<dbReference type="NCBIfam" id="TIGR00538">
    <property type="entry name" value="hemN"/>
    <property type="match status" value="1"/>
</dbReference>
<dbReference type="Proteomes" id="UP000256561">
    <property type="component" value="Unassembled WGS sequence"/>
</dbReference>
<evidence type="ECO:0000256" key="15">
    <source>
        <dbReference type="PIRNR" id="PIRNR000167"/>
    </source>
</evidence>
<feature type="binding site" evidence="16">
    <location>
        <begin position="67"/>
        <end position="69"/>
    </location>
    <ligand>
        <name>S-adenosyl-L-methionine</name>
        <dbReference type="ChEBI" id="CHEBI:59789"/>
        <label>2</label>
    </ligand>
</feature>
<comment type="pathway">
    <text evidence="2 15">Porphyrin-containing compound metabolism; protoporphyrin-IX biosynthesis; protoporphyrinogen-IX from coproporphyrinogen-III (AdoMet route): step 1/1.</text>
</comment>
<dbReference type="FunFam" id="1.10.10.920:FF:000001">
    <property type="entry name" value="Coproporphyrinogen-III oxidase"/>
    <property type="match status" value="1"/>
</dbReference>
<keyword evidence="12 15" id="KW-0627">Porphyrin biosynthesis</keyword>
<keyword evidence="8 15" id="KW-0479">Metal-binding</keyword>
<feature type="binding site" evidence="16">
    <location>
        <position position="111"/>
    </location>
    <ligand>
        <name>S-adenosyl-L-methionine</name>
        <dbReference type="ChEBI" id="CHEBI:59789"/>
        <label>1</label>
    </ligand>
</feature>
<dbReference type="CDD" id="cd01335">
    <property type="entry name" value="Radical_SAM"/>
    <property type="match status" value="1"/>
</dbReference>
<dbReference type="InterPro" id="IPR058240">
    <property type="entry name" value="rSAM_sf"/>
</dbReference>
<dbReference type="InterPro" id="IPR023404">
    <property type="entry name" value="rSAM_horseshoe"/>
</dbReference>
<evidence type="ECO:0000256" key="6">
    <source>
        <dbReference type="ARBA" id="ARBA00022490"/>
    </source>
</evidence>
<dbReference type="RefSeq" id="WP_115594002.1">
    <property type="nucleotide sequence ID" value="NZ_QRHA01000010.1"/>
</dbReference>
<keyword evidence="20" id="KW-1185">Reference proteome</keyword>
<dbReference type="PANTHER" id="PTHR13932">
    <property type="entry name" value="COPROPORPHYRINIGEN III OXIDASE"/>
    <property type="match status" value="1"/>
</dbReference>
<dbReference type="Pfam" id="PF06969">
    <property type="entry name" value="HemN_C"/>
    <property type="match status" value="1"/>
</dbReference>
<evidence type="ECO:0000259" key="18">
    <source>
        <dbReference type="PROSITE" id="PS51918"/>
    </source>
</evidence>
<feature type="binding site" evidence="17">
    <location>
        <position position="65"/>
    </location>
    <ligand>
        <name>[4Fe-4S] cluster</name>
        <dbReference type="ChEBI" id="CHEBI:49883"/>
        <note>4Fe-4S-S-AdoMet</note>
    </ligand>
</feature>
<dbReference type="OrthoDB" id="9808022at2"/>
<evidence type="ECO:0000256" key="17">
    <source>
        <dbReference type="PIRSR" id="PIRSR000167-2"/>
    </source>
</evidence>
<comment type="similarity">
    <text evidence="3 15">Belongs to the anaerobic coproporphyrinogen-III oxidase family.</text>
</comment>
<dbReference type="SMART" id="SM00729">
    <property type="entry name" value="Elp3"/>
    <property type="match status" value="1"/>
</dbReference>
<dbReference type="SFLD" id="SFLDF00277">
    <property type="entry name" value="oxygen-independent_coproporphy"/>
    <property type="match status" value="1"/>
</dbReference>
<gene>
    <name evidence="19" type="primary">hemN</name>
    <name evidence="19" type="ORF">DXV75_13735</name>
</gene>
<comment type="catalytic activity">
    <reaction evidence="14 15">
        <text>coproporphyrinogen III + 2 S-adenosyl-L-methionine = protoporphyrinogen IX + 2 5'-deoxyadenosine + 2 L-methionine + 2 CO2</text>
        <dbReference type="Rhea" id="RHEA:15425"/>
        <dbReference type="ChEBI" id="CHEBI:16526"/>
        <dbReference type="ChEBI" id="CHEBI:17319"/>
        <dbReference type="ChEBI" id="CHEBI:57307"/>
        <dbReference type="ChEBI" id="CHEBI:57309"/>
        <dbReference type="ChEBI" id="CHEBI:57844"/>
        <dbReference type="ChEBI" id="CHEBI:59789"/>
        <dbReference type="EC" id="1.3.98.3"/>
    </reaction>
</comment>
<dbReference type="InterPro" id="IPR007197">
    <property type="entry name" value="rSAM"/>
</dbReference>
<protein>
    <recommendedName>
        <fullName evidence="15">Coproporphyrinogen-III oxidase</fullName>
        <ecNumber evidence="15">1.3.98.3</ecNumber>
    </recommendedName>
</protein>
<feature type="binding site" evidence="16">
    <location>
        <position position="171"/>
    </location>
    <ligand>
        <name>S-adenosyl-L-methionine</name>
        <dbReference type="ChEBI" id="CHEBI:59789"/>
        <label>2</label>
    </ligand>
</feature>
<dbReference type="PROSITE" id="PS51918">
    <property type="entry name" value="RADICAL_SAM"/>
    <property type="match status" value="1"/>
</dbReference>
<feature type="binding site" evidence="16">
    <location>
        <position position="183"/>
    </location>
    <ligand>
        <name>S-adenosyl-L-methionine</name>
        <dbReference type="ChEBI" id="CHEBI:59789"/>
        <label>2</label>
    </ligand>
</feature>
<dbReference type="SUPFAM" id="SSF102114">
    <property type="entry name" value="Radical SAM enzymes"/>
    <property type="match status" value="1"/>
</dbReference>
<evidence type="ECO:0000256" key="13">
    <source>
        <dbReference type="ARBA" id="ARBA00024295"/>
    </source>
</evidence>
<evidence type="ECO:0000256" key="2">
    <source>
        <dbReference type="ARBA" id="ARBA00004785"/>
    </source>
</evidence>
<dbReference type="GO" id="GO:0005737">
    <property type="term" value="C:cytoplasm"/>
    <property type="evidence" value="ECO:0007669"/>
    <property type="project" value="UniProtKB-SubCell"/>
</dbReference>
<feature type="binding site" evidence="16">
    <location>
        <position position="242"/>
    </location>
    <ligand>
        <name>S-adenosyl-L-methionine</name>
        <dbReference type="ChEBI" id="CHEBI:59789"/>
        <label>2</label>
    </ligand>
</feature>
<feature type="binding site" evidence="16">
    <location>
        <position position="328"/>
    </location>
    <ligand>
        <name>S-adenosyl-L-methionine</name>
        <dbReference type="ChEBI" id="CHEBI:59789"/>
        <label>1</label>
    </ligand>
</feature>
<name>A0A3D8M4I0_9ALTE</name>
<dbReference type="SFLD" id="SFLDG01065">
    <property type="entry name" value="anaerobic_coproporphyrinogen-I"/>
    <property type="match status" value="1"/>
</dbReference>
<evidence type="ECO:0000256" key="14">
    <source>
        <dbReference type="ARBA" id="ARBA00048321"/>
    </source>
</evidence>
<comment type="caution">
    <text evidence="19">The sequence shown here is derived from an EMBL/GenBank/DDBJ whole genome shotgun (WGS) entry which is preliminary data.</text>
</comment>
<dbReference type="GO" id="GO:0051989">
    <property type="term" value="F:coproporphyrinogen dehydrogenase activity"/>
    <property type="evidence" value="ECO:0007669"/>
    <property type="project" value="UniProtKB-EC"/>
</dbReference>
<dbReference type="GO" id="GO:0046872">
    <property type="term" value="F:metal ion binding"/>
    <property type="evidence" value="ECO:0007669"/>
    <property type="project" value="UniProtKB-KW"/>
</dbReference>
<feature type="binding site" evidence="16">
    <location>
        <position position="144"/>
    </location>
    <ligand>
        <name>S-adenosyl-L-methionine</name>
        <dbReference type="ChEBI" id="CHEBI:59789"/>
        <label>1</label>
    </ligand>
</feature>
<dbReference type="Gene3D" id="3.80.30.20">
    <property type="entry name" value="tm_1862 like domain"/>
    <property type="match status" value="1"/>
</dbReference>
<comment type="subcellular location">
    <subcellularLocation>
        <location evidence="1 15">Cytoplasm</location>
    </subcellularLocation>
</comment>
<evidence type="ECO:0000256" key="12">
    <source>
        <dbReference type="ARBA" id="ARBA00023244"/>
    </source>
</evidence>
<evidence type="ECO:0000256" key="16">
    <source>
        <dbReference type="PIRSR" id="PIRSR000167-1"/>
    </source>
</evidence>
<keyword evidence="6 15" id="KW-0963">Cytoplasm</keyword>
<dbReference type="InterPro" id="IPR034505">
    <property type="entry name" value="Coproporphyrinogen-III_oxidase"/>
</dbReference>
<dbReference type="InterPro" id="IPR010723">
    <property type="entry name" value="HemN_C"/>
</dbReference>
<dbReference type="SFLD" id="SFLDG01082">
    <property type="entry name" value="B12-binding_domain_containing"/>
    <property type="match status" value="1"/>
</dbReference>
<feature type="binding site" evidence="16">
    <location>
        <position position="208"/>
    </location>
    <ligand>
        <name>S-adenosyl-L-methionine</name>
        <dbReference type="ChEBI" id="CHEBI:59789"/>
        <label>2</label>
    </ligand>
</feature>
<dbReference type="Gene3D" id="1.10.10.920">
    <property type="match status" value="1"/>
</dbReference>
<dbReference type="GO" id="GO:0004109">
    <property type="term" value="F:coproporphyrinogen oxidase activity"/>
    <property type="evidence" value="ECO:0007669"/>
    <property type="project" value="InterPro"/>
</dbReference>
<dbReference type="PIRSF" id="PIRSF000167">
    <property type="entry name" value="HemN"/>
    <property type="match status" value="1"/>
</dbReference>
<dbReference type="EC" id="1.3.98.3" evidence="15"/>
<keyword evidence="9 15" id="KW-0560">Oxidoreductase</keyword>
<evidence type="ECO:0000256" key="11">
    <source>
        <dbReference type="ARBA" id="ARBA00023014"/>
    </source>
</evidence>
<feature type="binding site" evidence="17">
    <location>
        <position position="68"/>
    </location>
    <ligand>
        <name>[4Fe-4S] cluster</name>
        <dbReference type="ChEBI" id="CHEBI:49883"/>
        <note>4Fe-4S-S-AdoMet</note>
    </ligand>
</feature>
<feature type="binding site" evidence="16">
    <location>
        <position position="55"/>
    </location>
    <ligand>
        <name>S-adenosyl-L-methionine</name>
        <dbReference type="ChEBI" id="CHEBI:59789"/>
        <label>1</label>
    </ligand>
</feature>
<keyword evidence="10 15" id="KW-0408">Iron</keyword>
<dbReference type="InterPro" id="IPR006638">
    <property type="entry name" value="Elp3/MiaA/NifB-like_rSAM"/>
</dbReference>
<evidence type="ECO:0000256" key="8">
    <source>
        <dbReference type="ARBA" id="ARBA00022723"/>
    </source>
</evidence>
<evidence type="ECO:0000256" key="3">
    <source>
        <dbReference type="ARBA" id="ARBA00005493"/>
    </source>
</evidence>
<dbReference type="Pfam" id="PF04055">
    <property type="entry name" value="Radical_SAM"/>
    <property type="match status" value="1"/>
</dbReference>
<comment type="subunit">
    <text evidence="4">Monomer.</text>
</comment>